<dbReference type="SUPFAM" id="SSF103107">
    <property type="entry name" value="Hypothetical protein c14orf129, hspc210"/>
    <property type="match status" value="1"/>
</dbReference>
<protein>
    <recommendedName>
        <fullName evidence="1">GSKIP domain-containing protein</fullName>
    </recommendedName>
</protein>
<dbReference type="AlphaFoldDB" id="A0A0L0NMY9"/>
<dbReference type="EMBL" id="LGST01000072">
    <property type="protein sequence ID" value="KND95501.1"/>
    <property type="molecule type" value="Genomic_DNA"/>
</dbReference>
<gene>
    <name evidence="2" type="ORF">QG37_08233</name>
</gene>
<dbReference type="Pfam" id="PF05303">
    <property type="entry name" value="GSKIP_dom"/>
    <property type="match status" value="1"/>
</dbReference>
<sequence>MDSHKELKTLFKEYELYFPECSLHLYKDIQIEGYDLYAKALKRKNRSHISIKTKEGVYFKVAVCVAGWHELGKSQFYPTFEALIDTLSPGFRHDFASKLSKKLEDLH</sequence>
<name>A0A0L0NMY9_CANAR</name>
<dbReference type="VEuPathDB" id="FungiDB:QG37_08233"/>
<dbReference type="VEuPathDB" id="FungiDB:CJI97_002865"/>
<dbReference type="InterPro" id="IPR007967">
    <property type="entry name" value="GSKIP_dom"/>
</dbReference>
<accession>A0A0L0NMY9</accession>
<evidence type="ECO:0000259" key="1">
    <source>
        <dbReference type="Pfam" id="PF05303"/>
    </source>
</evidence>
<reference evidence="3" key="1">
    <citation type="journal article" date="2015" name="BMC Genomics">
        <title>Draft genome of a commonly misdiagnosed multidrug resistant pathogen Candida auris.</title>
        <authorList>
            <person name="Chatterjee S."/>
            <person name="Alampalli S.V."/>
            <person name="Nageshan R.K."/>
            <person name="Chettiar S.T."/>
            <person name="Joshi S."/>
            <person name="Tatu U.S."/>
        </authorList>
    </citation>
    <scope>NUCLEOTIDE SEQUENCE [LARGE SCALE GENOMIC DNA]</scope>
    <source>
        <strain evidence="3">6684</strain>
    </source>
</reference>
<comment type="caution">
    <text evidence="2">The sequence shown here is derived from an EMBL/GenBank/DDBJ whole genome shotgun (WGS) entry which is preliminary data.</text>
</comment>
<feature type="domain" description="GSKIP" evidence="1">
    <location>
        <begin position="43"/>
        <end position="106"/>
    </location>
</feature>
<proteinExistence type="predicted"/>
<dbReference type="Proteomes" id="UP000037122">
    <property type="component" value="Unassembled WGS sequence"/>
</dbReference>
<dbReference type="VEuPathDB" id="FungiDB:CJJ07_004581"/>
<evidence type="ECO:0000313" key="3">
    <source>
        <dbReference type="Proteomes" id="UP000037122"/>
    </source>
</evidence>
<organism evidence="2 3">
    <name type="scientific">Candidozyma auris</name>
    <name type="common">Yeast</name>
    <name type="synonym">Candida auris</name>
    <dbReference type="NCBI Taxonomy" id="498019"/>
    <lineage>
        <taxon>Eukaryota</taxon>
        <taxon>Fungi</taxon>
        <taxon>Dikarya</taxon>
        <taxon>Ascomycota</taxon>
        <taxon>Saccharomycotina</taxon>
        <taxon>Pichiomycetes</taxon>
        <taxon>Metschnikowiaceae</taxon>
        <taxon>Candidozyma</taxon>
    </lineage>
</organism>
<dbReference type="InterPro" id="IPR023231">
    <property type="entry name" value="GSKIP_dom_sf"/>
</dbReference>
<dbReference type="Gene3D" id="3.30.2280.10">
    <property type="entry name" value="Hypothetical protein (hspc210)"/>
    <property type="match status" value="1"/>
</dbReference>
<evidence type="ECO:0000313" key="2">
    <source>
        <dbReference type="EMBL" id="KND95501.1"/>
    </source>
</evidence>